<keyword evidence="3" id="KW-1185">Reference proteome</keyword>
<protein>
    <submittedName>
        <fullName evidence="2">Uncharacterized protein</fullName>
    </submittedName>
</protein>
<organism evidence="2 3">
    <name type="scientific">Croceibacterium mercuriale</name>
    <dbReference type="NCBI Taxonomy" id="1572751"/>
    <lineage>
        <taxon>Bacteria</taxon>
        <taxon>Pseudomonadati</taxon>
        <taxon>Pseudomonadota</taxon>
        <taxon>Alphaproteobacteria</taxon>
        <taxon>Sphingomonadales</taxon>
        <taxon>Erythrobacteraceae</taxon>
        <taxon>Croceibacterium</taxon>
    </lineage>
</organism>
<feature type="compositionally biased region" description="Basic and acidic residues" evidence="1">
    <location>
        <begin position="167"/>
        <end position="185"/>
    </location>
</feature>
<evidence type="ECO:0000256" key="1">
    <source>
        <dbReference type="SAM" id="MobiDB-lite"/>
    </source>
</evidence>
<feature type="compositionally biased region" description="Pro residues" evidence="1">
    <location>
        <begin position="112"/>
        <end position="125"/>
    </location>
</feature>
<feature type="region of interest" description="Disordered" evidence="1">
    <location>
        <begin position="81"/>
        <end position="185"/>
    </location>
</feature>
<reference evidence="2 3" key="1">
    <citation type="submission" date="2014-11" db="EMBL/GenBank/DDBJ databases">
        <title>Draft genome sequence of Kirrobacter mercurialis.</title>
        <authorList>
            <person name="Coil D.A."/>
            <person name="Eisen J.A."/>
        </authorList>
    </citation>
    <scope>NUCLEOTIDE SEQUENCE [LARGE SCALE GENOMIC DNA]</scope>
    <source>
        <strain evidence="2 3">Coronado</strain>
    </source>
</reference>
<name>A0A0B2BYA5_9SPHN</name>
<feature type="region of interest" description="Disordered" evidence="1">
    <location>
        <begin position="273"/>
        <end position="315"/>
    </location>
</feature>
<proteinExistence type="predicted"/>
<dbReference type="RefSeq" id="WP_039095987.1">
    <property type="nucleotide sequence ID" value="NZ_JTDN01000001.1"/>
</dbReference>
<dbReference type="STRING" id="1572751.PK98_09450"/>
<feature type="region of interest" description="Disordered" evidence="1">
    <location>
        <begin position="1"/>
        <end position="30"/>
    </location>
</feature>
<comment type="caution">
    <text evidence="2">The sequence shown here is derived from an EMBL/GenBank/DDBJ whole genome shotgun (WGS) entry which is preliminary data.</text>
</comment>
<dbReference type="AlphaFoldDB" id="A0A0B2BYA5"/>
<accession>A0A0B2BYA5</accession>
<sequence>MPGRDWRSAIGVPRTAPAVPAPAAPRLPELPDPVRRLLEERRLLEARMREVTGGGDPRLASIYEVRPLAERRAELETWARSRQQEAGRAVGSAQEKRAEEKALASARLDGPRPAPRPPVTAPLPLRPTVGETLRRRTRPTRRSPGESDTFMAAREKAGESVSSLARQSRDLDARRDRLRRESKGDAADAIDRALADTGVDRLLKGADKLDRTYERAATTSKAPERAVRVVEDDWQRRRDRIGGADLDRHQRGYTERTARLLNVDTGTIDQLQDRMQRQRDRSLGRRRAVQDEQRRDDDRRDRALARRQARREEDR</sequence>
<evidence type="ECO:0000313" key="2">
    <source>
        <dbReference type="EMBL" id="KHL26583.1"/>
    </source>
</evidence>
<dbReference type="Proteomes" id="UP000030988">
    <property type="component" value="Unassembled WGS sequence"/>
</dbReference>
<gene>
    <name evidence="2" type="ORF">PK98_09450</name>
</gene>
<feature type="compositionally biased region" description="Pro residues" evidence="1">
    <location>
        <begin position="19"/>
        <end position="30"/>
    </location>
</feature>
<dbReference type="EMBL" id="JTDN01000001">
    <property type="protein sequence ID" value="KHL26583.1"/>
    <property type="molecule type" value="Genomic_DNA"/>
</dbReference>
<evidence type="ECO:0000313" key="3">
    <source>
        <dbReference type="Proteomes" id="UP000030988"/>
    </source>
</evidence>